<evidence type="ECO:0000259" key="1">
    <source>
        <dbReference type="Pfam" id="PF12680"/>
    </source>
</evidence>
<reference evidence="2 3" key="1">
    <citation type="submission" date="2016-11" db="EMBL/GenBank/DDBJ databases">
        <authorList>
            <person name="Jaros S."/>
            <person name="Januszkiewicz K."/>
            <person name="Wedrychowicz H."/>
        </authorList>
    </citation>
    <scope>NUCLEOTIDE SEQUENCE [LARGE SCALE GENOMIC DNA]</scope>
    <source>
        <strain evidence="2 3">DSM 14214</strain>
    </source>
</reference>
<dbReference type="RefSeq" id="WP_072850929.1">
    <property type="nucleotide sequence ID" value="NZ_FRAH01000027.1"/>
</dbReference>
<evidence type="ECO:0000313" key="2">
    <source>
        <dbReference type="EMBL" id="SHK44313.1"/>
    </source>
</evidence>
<dbReference type="Gene3D" id="3.10.450.50">
    <property type="match status" value="1"/>
</dbReference>
<organism evidence="2 3">
    <name type="scientific">Anaerotignum lactatifermentans DSM 14214</name>
    <dbReference type="NCBI Taxonomy" id="1121323"/>
    <lineage>
        <taxon>Bacteria</taxon>
        <taxon>Bacillati</taxon>
        <taxon>Bacillota</taxon>
        <taxon>Clostridia</taxon>
        <taxon>Lachnospirales</taxon>
        <taxon>Anaerotignaceae</taxon>
        <taxon>Anaerotignum</taxon>
    </lineage>
</organism>
<dbReference type="InterPro" id="IPR037401">
    <property type="entry name" value="SnoaL-like"/>
</dbReference>
<name>A0A1M6SHV5_9FIRM</name>
<accession>A0A1M6SHV5</accession>
<dbReference type="AlphaFoldDB" id="A0A1M6SHV5"/>
<dbReference type="InterPro" id="IPR032710">
    <property type="entry name" value="NTF2-like_dom_sf"/>
</dbReference>
<dbReference type="Proteomes" id="UP000183975">
    <property type="component" value="Unassembled WGS sequence"/>
</dbReference>
<evidence type="ECO:0000313" key="3">
    <source>
        <dbReference type="Proteomes" id="UP000183975"/>
    </source>
</evidence>
<dbReference type="SUPFAM" id="SSF54427">
    <property type="entry name" value="NTF2-like"/>
    <property type="match status" value="1"/>
</dbReference>
<feature type="domain" description="SnoaL-like" evidence="1">
    <location>
        <begin position="9"/>
        <end position="108"/>
    </location>
</feature>
<proteinExistence type="predicted"/>
<gene>
    <name evidence="2" type="ORF">SAMN02745138_01733</name>
</gene>
<dbReference type="Pfam" id="PF12680">
    <property type="entry name" value="SnoaL_2"/>
    <property type="match status" value="1"/>
</dbReference>
<keyword evidence="3" id="KW-1185">Reference proteome</keyword>
<dbReference type="EMBL" id="FRAH01000027">
    <property type="protein sequence ID" value="SHK44313.1"/>
    <property type="molecule type" value="Genomic_DNA"/>
</dbReference>
<dbReference type="OrthoDB" id="4203328at2"/>
<protein>
    <submittedName>
        <fullName evidence="2">SnoaL-like domain-containing protein</fullName>
    </submittedName>
</protein>
<sequence>MENKERIIRLWFEMWLAKKDLGIFDIFSSDAIYIESWGPEYHGVQKIALWFEEWNTRGTVLQWDIKQFFHKDNQTIVEWYFKNQMDGGQAEAFDGISLIEWTPDNKIAFLKEFGCNENRYDPYKDGNTPHFKNENIKWF</sequence>